<sequence>MSGEYIMDNLFNQITTFFNISLPQEMMNAFKNPIYLQHKNDFLIRLLSFEEAMEVYLYLHEDVNISEVFPLWTDDNSNYVGVYMLGPLTGKVCFIDHEEIDLSPVYPHVQTLIKALLESPESDWYELPRYYPCSKENTDKLQLKQDVQTINELKNLLKNDELNEAKRTQYLFSIMALTPRAQLHEILPLLDDSDMWVQERAAEILGFHRYVPASEKLNLVKEHGQHNGKLAAELALKRIEME</sequence>
<protein>
    <recommendedName>
        <fullName evidence="3">HEAT repeat domain-containing protein</fullName>
    </recommendedName>
</protein>
<proteinExistence type="predicted"/>
<dbReference type="InterPro" id="IPR016024">
    <property type="entry name" value="ARM-type_fold"/>
</dbReference>
<name>A0ABD4LK30_BACCE</name>
<dbReference type="SUPFAM" id="SSF48371">
    <property type="entry name" value="ARM repeat"/>
    <property type="match status" value="1"/>
</dbReference>
<gene>
    <name evidence="1" type="ORF">JCR31_22740</name>
</gene>
<accession>A0ABD4LK30</accession>
<evidence type="ECO:0000313" key="1">
    <source>
        <dbReference type="EMBL" id="MBK1610722.1"/>
    </source>
</evidence>
<evidence type="ECO:0000313" key="2">
    <source>
        <dbReference type="Proteomes" id="UP000613452"/>
    </source>
</evidence>
<dbReference type="EMBL" id="JAEFBZ010000001">
    <property type="protein sequence ID" value="MBK1610722.1"/>
    <property type="molecule type" value="Genomic_DNA"/>
</dbReference>
<reference evidence="1 2" key="1">
    <citation type="submission" date="2020-12" db="EMBL/GenBank/DDBJ databases">
        <title>Genome assembly for a thermostable protease producing Bacillus cereus MAKP1 strain isolated from chicken gut.</title>
        <authorList>
            <person name="Malaviya A."/>
        </authorList>
    </citation>
    <scope>NUCLEOTIDE SEQUENCE [LARGE SCALE GENOMIC DNA]</scope>
    <source>
        <strain evidence="1 2">MAKP1</strain>
    </source>
</reference>
<dbReference type="Proteomes" id="UP000613452">
    <property type="component" value="Unassembled WGS sequence"/>
</dbReference>
<dbReference type="AlphaFoldDB" id="A0ABD4LK30"/>
<evidence type="ECO:0008006" key="3">
    <source>
        <dbReference type="Google" id="ProtNLM"/>
    </source>
</evidence>
<organism evidence="1 2">
    <name type="scientific">Bacillus cereus</name>
    <dbReference type="NCBI Taxonomy" id="1396"/>
    <lineage>
        <taxon>Bacteria</taxon>
        <taxon>Bacillati</taxon>
        <taxon>Bacillota</taxon>
        <taxon>Bacilli</taxon>
        <taxon>Bacillales</taxon>
        <taxon>Bacillaceae</taxon>
        <taxon>Bacillus</taxon>
        <taxon>Bacillus cereus group</taxon>
    </lineage>
</organism>
<comment type="caution">
    <text evidence="1">The sequence shown here is derived from an EMBL/GenBank/DDBJ whole genome shotgun (WGS) entry which is preliminary data.</text>
</comment>